<comment type="cofactor">
    <cofactor evidence="1">
        <name>Mg(2+)</name>
        <dbReference type="ChEBI" id="CHEBI:18420"/>
    </cofactor>
</comment>
<evidence type="ECO:0000259" key="4">
    <source>
        <dbReference type="PROSITE" id="PS50887"/>
    </source>
</evidence>
<dbReference type="Pfam" id="PF08447">
    <property type="entry name" value="PAS_3"/>
    <property type="match status" value="1"/>
</dbReference>
<dbReference type="EMBL" id="QRHA01000003">
    <property type="protein sequence ID" value="RDV27543.1"/>
    <property type="molecule type" value="Genomic_DNA"/>
</dbReference>
<accession>A0A3D8MCY6</accession>
<dbReference type="OrthoDB" id="5620448at2"/>
<sequence length="424" mass="49305">MPDKSSAESYQKIFQHCAMGMAHVSPEGRFIEVNPRLCEFLGYSEDELTNMTFQQVTPEEYLAIDLHHVHSLLEGVSETFSIEKQYVHKSGLRVWGRLTVSLVRDAQGNPDFFVSVVDDIAEKKRIAAQLYETERTFGKIIGAMSDHIMIWVASPRLDSLFYVNEGFQKIWGRPQEALLRSPRSYLSFVHPDDHARVVAHYEQVNNSRWELEYRVLRPDGEVRYIRDRGNVITDEKGKKLYLIGLAEDISSDRELENALRRANKQLARMNRIDSLTGLYNRREILHQIEAEVKRLQRSESVATLMFLDLDDFKQINDEYGHWAGDCALRSFAEGLQHGLRESDKLGRYGGDEFLVLLCDTEQGAAEQFYQRLLQLNIHFRLPEEERDIPLKFSCGRVSWQPSFQHAQQWIDAADKQMYRDKQRV</sequence>
<dbReference type="InterPro" id="IPR013655">
    <property type="entry name" value="PAS_fold_3"/>
</dbReference>
<feature type="domain" description="PAC" evidence="3">
    <location>
        <begin position="209"/>
        <end position="261"/>
    </location>
</feature>
<dbReference type="SMART" id="SM00086">
    <property type="entry name" value="PAC"/>
    <property type="match status" value="2"/>
</dbReference>
<dbReference type="Gene3D" id="3.30.450.20">
    <property type="entry name" value="PAS domain"/>
    <property type="match status" value="2"/>
</dbReference>
<dbReference type="SMART" id="SM00267">
    <property type="entry name" value="GGDEF"/>
    <property type="match status" value="1"/>
</dbReference>
<evidence type="ECO:0000259" key="2">
    <source>
        <dbReference type="PROSITE" id="PS50112"/>
    </source>
</evidence>
<dbReference type="AlphaFoldDB" id="A0A3D8MCY6"/>
<dbReference type="CDD" id="cd00130">
    <property type="entry name" value="PAS"/>
    <property type="match status" value="2"/>
</dbReference>
<dbReference type="PROSITE" id="PS50887">
    <property type="entry name" value="GGDEF"/>
    <property type="match status" value="1"/>
</dbReference>
<dbReference type="InterPro" id="IPR001610">
    <property type="entry name" value="PAC"/>
</dbReference>
<dbReference type="PANTHER" id="PTHR44757">
    <property type="entry name" value="DIGUANYLATE CYCLASE DGCP"/>
    <property type="match status" value="1"/>
</dbReference>
<evidence type="ECO:0000313" key="6">
    <source>
        <dbReference type="Proteomes" id="UP000256561"/>
    </source>
</evidence>
<dbReference type="SUPFAM" id="SSF55785">
    <property type="entry name" value="PYP-like sensor domain (PAS domain)"/>
    <property type="match status" value="2"/>
</dbReference>
<dbReference type="PANTHER" id="PTHR44757:SF2">
    <property type="entry name" value="BIOFILM ARCHITECTURE MAINTENANCE PROTEIN MBAA"/>
    <property type="match status" value="1"/>
</dbReference>
<dbReference type="InterPro" id="IPR000700">
    <property type="entry name" value="PAS-assoc_C"/>
</dbReference>
<dbReference type="Gene3D" id="3.30.70.270">
    <property type="match status" value="1"/>
</dbReference>
<gene>
    <name evidence="5" type="ORF">DXV75_05825</name>
</gene>
<dbReference type="InterPro" id="IPR000160">
    <property type="entry name" value="GGDEF_dom"/>
</dbReference>
<dbReference type="Pfam" id="PF00990">
    <property type="entry name" value="GGDEF"/>
    <property type="match status" value="1"/>
</dbReference>
<feature type="domain" description="PAS" evidence="2">
    <location>
        <begin position="6"/>
        <end position="60"/>
    </location>
</feature>
<comment type="caution">
    <text evidence="5">The sequence shown here is derived from an EMBL/GenBank/DDBJ whole genome shotgun (WGS) entry which is preliminary data.</text>
</comment>
<name>A0A3D8MCY6_9ALTE</name>
<dbReference type="InterPro" id="IPR043128">
    <property type="entry name" value="Rev_trsase/Diguanyl_cyclase"/>
</dbReference>
<feature type="domain" description="PAC" evidence="3">
    <location>
        <begin position="80"/>
        <end position="132"/>
    </location>
</feature>
<dbReference type="InterPro" id="IPR029787">
    <property type="entry name" value="Nucleotide_cyclase"/>
</dbReference>
<feature type="domain" description="GGDEF" evidence="4">
    <location>
        <begin position="300"/>
        <end position="424"/>
    </location>
</feature>
<evidence type="ECO:0000256" key="1">
    <source>
        <dbReference type="ARBA" id="ARBA00001946"/>
    </source>
</evidence>
<dbReference type="InterPro" id="IPR052155">
    <property type="entry name" value="Biofilm_reg_signaling"/>
</dbReference>
<keyword evidence="6" id="KW-1185">Reference proteome</keyword>
<feature type="domain" description="PAS" evidence="2">
    <location>
        <begin position="133"/>
        <end position="208"/>
    </location>
</feature>
<dbReference type="NCBIfam" id="TIGR00229">
    <property type="entry name" value="sensory_box"/>
    <property type="match status" value="2"/>
</dbReference>
<reference evidence="6" key="1">
    <citation type="submission" date="2018-08" db="EMBL/GenBank/DDBJ databases">
        <authorList>
            <person name="Zhang J."/>
            <person name="Du Z.-J."/>
        </authorList>
    </citation>
    <scope>NUCLEOTIDE SEQUENCE [LARGE SCALE GENOMIC DNA]</scope>
    <source>
        <strain evidence="6">KCTC 52655</strain>
    </source>
</reference>
<dbReference type="SMART" id="SM00091">
    <property type="entry name" value="PAS"/>
    <property type="match status" value="2"/>
</dbReference>
<dbReference type="RefSeq" id="WP_115592442.1">
    <property type="nucleotide sequence ID" value="NZ_QRHA01000003.1"/>
</dbReference>
<dbReference type="CDD" id="cd01949">
    <property type="entry name" value="GGDEF"/>
    <property type="match status" value="1"/>
</dbReference>
<evidence type="ECO:0000259" key="3">
    <source>
        <dbReference type="PROSITE" id="PS50113"/>
    </source>
</evidence>
<protein>
    <submittedName>
        <fullName evidence="5">Diguanylate cyclase</fullName>
    </submittedName>
</protein>
<dbReference type="InterPro" id="IPR035965">
    <property type="entry name" value="PAS-like_dom_sf"/>
</dbReference>
<dbReference type="InterPro" id="IPR000014">
    <property type="entry name" value="PAS"/>
</dbReference>
<dbReference type="FunFam" id="3.30.70.270:FF:000001">
    <property type="entry name" value="Diguanylate cyclase domain protein"/>
    <property type="match status" value="1"/>
</dbReference>
<dbReference type="PROSITE" id="PS50113">
    <property type="entry name" value="PAC"/>
    <property type="match status" value="2"/>
</dbReference>
<dbReference type="PROSITE" id="PS50112">
    <property type="entry name" value="PAS"/>
    <property type="match status" value="2"/>
</dbReference>
<evidence type="ECO:0000313" key="5">
    <source>
        <dbReference type="EMBL" id="RDV27543.1"/>
    </source>
</evidence>
<dbReference type="NCBIfam" id="TIGR00254">
    <property type="entry name" value="GGDEF"/>
    <property type="match status" value="1"/>
</dbReference>
<dbReference type="GO" id="GO:0003824">
    <property type="term" value="F:catalytic activity"/>
    <property type="evidence" value="ECO:0007669"/>
    <property type="project" value="UniProtKB-ARBA"/>
</dbReference>
<dbReference type="Pfam" id="PF13426">
    <property type="entry name" value="PAS_9"/>
    <property type="match status" value="1"/>
</dbReference>
<proteinExistence type="predicted"/>
<dbReference type="Proteomes" id="UP000256561">
    <property type="component" value="Unassembled WGS sequence"/>
</dbReference>
<organism evidence="5 6">
    <name type="scientific">Alteromonas aestuariivivens</name>
    <dbReference type="NCBI Taxonomy" id="1938339"/>
    <lineage>
        <taxon>Bacteria</taxon>
        <taxon>Pseudomonadati</taxon>
        <taxon>Pseudomonadota</taxon>
        <taxon>Gammaproteobacteria</taxon>
        <taxon>Alteromonadales</taxon>
        <taxon>Alteromonadaceae</taxon>
        <taxon>Alteromonas/Salinimonas group</taxon>
        <taxon>Alteromonas</taxon>
    </lineage>
</organism>
<dbReference type="SUPFAM" id="SSF55073">
    <property type="entry name" value="Nucleotide cyclase"/>
    <property type="match status" value="1"/>
</dbReference>